<evidence type="ECO:0000313" key="3">
    <source>
        <dbReference type="EMBL" id="GAQ18417.1"/>
    </source>
</evidence>
<dbReference type="PROSITE" id="PS50846">
    <property type="entry name" value="HMA_2"/>
    <property type="match status" value="1"/>
</dbReference>
<reference evidence="3 4" key="2">
    <citation type="journal article" date="2016" name="Genome Announc.">
        <title>Draft Genome Sequence of Oceanobacillus picturae Heshi-B3, Isolated from Fermented Rice Bran in a Traditional Japanese Seafood Dish.</title>
        <authorList>
            <person name="Akuzawa S."/>
            <person name="Nagaoka J."/>
            <person name="Kanekatsu M."/>
            <person name="Kanesaki Y."/>
            <person name="Suzuki T."/>
        </authorList>
    </citation>
    <scope>NUCLEOTIDE SEQUENCE [LARGE SCALE GENOMIC DNA]</scope>
    <source>
        <strain evidence="3 4">Heshi-B3</strain>
    </source>
</reference>
<keyword evidence="1" id="KW-0479">Metal-binding</keyword>
<name>A0A0U9HAV6_9BACI</name>
<protein>
    <submittedName>
        <fullName evidence="3">Metal-binding protein</fullName>
    </submittedName>
</protein>
<dbReference type="Gene3D" id="3.30.70.100">
    <property type="match status" value="1"/>
</dbReference>
<gene>
    <name evidence="3" type="ORF">OPHB3_2357</name>
</gene>
<sequence>MQKATIQLETLSCPSCLQKIENAVKGINGVNQDSLKVMFNASKVKVDFDSEAVAINDIEKAIEDLGYPVVKSKVKPA</sequence>
<dbReference type="GO" id="GO:0046872">
    <property type="term" value="F:metal ion binding"/>
    <property type="evidence" value="ECO:0007669"/>
    <property type="project" value="UniProtKB-KW"/>
</dbReference>
<dbReference type="RefSeq" id="WP_026907428.1">
    <property type="nucleotide sequence ID" value="NZ_BBXV01000027.1"/>
</dbReference>
<dbReference type="SUPFAM" id="SSF55008">
    <property type="entry name" value="HMA, heavy metal-associated domain"/>
    <property type="match status" value="1"/>
</dbReference>
<dbReference type="Pfam" id="PF00403">
    <property type="entry name" value="HMA"/>
    <property type="match status" value="1"/>
</dbReference>
<dbReference type="FunFam" id="3.30.70.100:FF:000001">
    <property type="entry name" value="ATPase copper transporting beta"/>
    <property type="match status" value="1"/>
</dbReference>
<evidence type="ECO:0000256" key="1">
    <source>
        <dbReference type="ARBA" id="ARBA00022723"/>
    </source>
</evidence>
<feature type="domain" description="HMA" evidence="2">
    <location>
        <begin position="2"/>
        <end position="70"/>
    </location>
</feature>
<reference evidence="4" key="1">
    <citation type="submission" date="2015-07" db="EMBL/GenBank/DDBJ databases">
        <title>Draft Genome Sequence of Oceanobacillus picturae Heshi-B3 that Was Isolated from Fermented Rice Bran with Aging Salted Mackerel, Which Was Named Heshiko as Traditional Fermented Seafood in Japan.</title>
        <authorList>
            <person name="Akuzawa S."/>
            <person name="Nakagawa J."/>
            <person name="Kanekatsu T."/>
            <person name="Kanesaki Y."/>
            <person name="Suzuki T."/>
        </authorList>
    </citation>
    <scope>NUCLEOTIDE SEQUENCE [LARGE SCALE GENOMIC DNA]</scope>
    <source>
        <strain evidence="4">Heshi-B3</strain>
    </source>
</reference>
<dbReference type="InterPro" id="IPR006121">
    <property type="entry name" value="HMA_dom"/>
</dbReference>
<organism evidence="3 4">
    <name type="scientific">Oceanobacillus picturae</name>
    <dbReference type="NCBI Taxonomy" id="171693"/>
    <lineage>
        <taxon>Bacteria</taxon>
        <taxon>Bacillati</taxon>
        <taxon>Bacillota</taxon>
        <taxon>Bacilli</taxon>
        <taxon>Bacillales</taxon>
        <taxon>Bacillaceae</taxon>
        <taxon>Oceanobacillus</taxon>
    </lineage>
</organism>
<comment type="caution">
    <text evidence="3">The sequence shown here is derived from an EMBL/GenBank/DDBJ whole genome shotgun (WGS) entry which is preliminary data.</text>
</comment>
<dbReference type="CDD" id="cd00371">
    <property type="entry name" value="HMA"/>
    <property type="match status" value="1"/>
</dbReference>
<evidence type="ECO:0000313" key="4">
    <source>
        <dbReference type="Proteomes" id="UP000052946"/>
    </source>
</evidence>
<dbReference type="Proteomes" id="UP000052946">
    <property type="component" value="Unassembled WGS sequence"/>
</dbReference>
<dbReference type="InterPro" id="IPR036163">
    <property type="entry name" value="HMA_dom_sf"/>
</dbReference>
<proteinExistence type="predicted"/>
<accession>A0A0U9HAV6</accession>
<dbReference type="EMBL" id="BBXV01000027">
    <property type="protein sequence ID" value="GAQ18417.1"/>
    <property type="molecule type" value="Genomic_DNA"/>
</dbReference>
<dbReference type="OrthoDB" id="2721717at2"/>
<evidence type="ECO:0000259" key="2">
    <source>
        <dbReference type="PROSITE" id="PS50846"/>
    </source>
</evidence>
<dbReference type="AlphaFoldDB" id="A0A0U9HAV6"/>